<dbReference type="InParanoid" id="A0A0V1C2H8"/>
<dbReference type="PANTHER" id="PTHR45913:SF19">
    <property type="entry name" value="LOW QUALITY PROTEIN: ZINC FINGER BED DOMAIN-CONTAINING PROTEIN 5-LIKE"/>
    <property type="match status" value="1"/>
</dbReference>
<dbReference type="Proteomes" id="UP000054776">
    <property type="component" value="Unassembled WGS sequence"/>
</dbReference>
<protein>
    <submittedName>
        <fullName evidence="1">Uncharacterized protein</fullName>
    </submittedName>
</protein>
<dbReference type="OrthoDB" id="1101576at2759"/>
<dbReference type="PANTHER" id="PTHR45913">
    <property type="entry name" value="EPM2A-INTERACTING PROTEIN 1"/>
    <property type="match status" value="1"/>
</dbReference>
<accession>A0A0V1C2H8</accession>
<gene>
    <name evidence="1" type="ORF">T01_1364</name>
</gene>
<sequence>MILFKASLQKISLWLKQVETGNLTWFSRLNELFSGKCLSEDLKRKIIAHFPSLEDEFLRYFPDVEPQNPISKLVRNPFLVNIENLPHDLQEEAIE</sequence>
<evidence type="ECO:0000313" key="2">
    <source>
        <dbReference type="Proteomes" id="UP000054776"/>
    </source>
</evidence>
<keyword evidence="2" id="KW-1185">Reference proteome</keyword>
<evidence type="ECO:0000313" key="1">
    <source>
        <dbReference type="EMBL" id="KRY42915.1"/>
    </source>
</evidence>
<comment type="caution">
    <text evidence="1">The sequence shown here is derived from an EMBL/GenBank/DDBJ whole genome shotgun (WGS) entry which is preliminary data.</text>
</comment>
<dbReference type="AlphaFoldDB" id="A0A0V1C2H8"/>
<name>A0A0V1C2H8_TRISP</name>
<organism evidence="1 2">
    <name type="scientific">Trichinella spiralis</name>
    <name type="common">Trichina worm</name>
    <dbReference type="NCBI Taxonomy" id="6334"/>
    <lineage>
        <taxon>Eukaryota</taxon>
        <taxon>Metazoa</taxon>
        <taxon>Ecdysozoa</taxon>
        <taxon>Nematoda</taxon>
        <taxon>Enoplea</taxon>
        <taxon>Dorylaimia</taxon>
        <taxon>Trichinellida</taxon>
        <taxon>Trichinellidae</taxon>
        <taxon>Trichinella</taxon>
    </lineage>
</organism>
<reference evidence="1 2" key="1">
    <citation type="submission" date="2015-01" db="EMBL/GenBank/DDBJ databases">
        <title>Evolution of Trichinella species and genotypes.</title>
        <authorList>
            <person name="Korhonen P.K."/>
            <person name="Edoardo P."/>
            <person name="Giuseppe L.R."/>
            <person name="Gasser R.B."/>
        </authorList>
    </citation>
    <scope>NUCLEOTIDE SEQUENCE [LARGE SCALE GENOMIC DNA]</scope>
    <source>
        <strain evidence="1">ISS3</strain>
    </source>
</reference>
<proteinExistence type="predicted"/>
<dbReference type="EMBL" id="JYDH01000002">
    <property type="protein sequence ID" value="KRY42915.1"/>
    <property type="molecule type" value="Genomic_DNA"/>
</dbReference>